<dbReference type="EMBL" id="BGPR01005539">
    <property type="protein sequence ID" value="GBN11113.1"/>
    <property type="molecule type" value="Genomic_DNA"/>
</dbReference>
<dbReference type="PANTHER" id="PTHR46601">
    <property type="entry name" value="ULP_PROTEASE DOMAIN-CONTAINING PROTEIN"/>
    <property type="match status" value="1"/>
</dbReference>
<dbReference type="AlphaFoldDB" id="A0A4Y2LB99"/>
<evidence type="ECO:0000313" key="1">
    <source>
        <dbReference type="EMBL" id="GBN11113.1"/>
    </source>
</evidence>
<dbReference type="PANTHER" id="PTHR46601:SF2">
    <property type="entry name" value="UBIQUITIN-LIKE PROTEASE FAMILY PROFILE DOMAIN-CONTAINING PROTEIN"/>
    <property type="match status" value="1"/>
</dbReference>
<organism evidence="1 2">
    <name type="scientific">Araneus ventricosus</name>
    <name type="common">Orbweaver spider</name>
    <name type="synonym">Epeira ventricosa</name>
    <dbReference type="NCBI Taxonomy" id="182803"/>
    <lineage>
        <taxon>Eukaryota</taxon>
        <taxon>Metazoa</taxon>
        <taxon>Ecdysozoa</taxon>
        <taxon>Arthropoda</taxon>
        <taxon>Chelicerata</taxon>
        <taxon>Arachnida</taxon>
        <taxon>Araneae</taxon>
        <taxon>Araneomorphae</taxon>
        <taxon>Entelegynae</taxon>
        <taxon>Araneoidea</taxon>
        <taxon>Araneidae</taxon>
        <taxon>Araneus</taxon>
    </lineage>
</organism>
<gene>
    <name evidence="1" type="ORF">AVEN_248400_1</name>
</gene>
<dbReference type="OrthoDB" id="7911103at2759"/>
<keyword evidence="2" id="KW-1185">Reference proteome</keyword>
<name>A0A4Y2LB99_ARAVE</name>
<dbReference type="Proteomes" id="UP000499080">
    <property type="component" value="Unassembled WGS sequence"/>
</dbReference>
<proteinExistence type="predicted"/>
<evidence type="ECO:0000313" key="2">
    <source>
        <dbReference type="Proteomes" id="UP000499080"/>
    </source>
</evidence>
<sequence length="159" mass="18332">MINSPESRVLQLDFATNYSGSYQDEVQGALLTRKSITLFTAAVFVHGKCNTYLICSDTSEKEKIPRQLSLNKIYEEIQPKARENNFFEEITWTDGSSSDFKNGYMTLLLQDLRIKFKKTFHWKYFAMAHEKDVMDGIGGKAKLLGTKCYRIEKNQPPQL</sequence>
<comment type="caution">
    <text evidence="1">The sequence shown here is derived from an EMBL/GenBank/DDBJ whole genome shotgun (WGS) entry which is preliminary data.</text>
</comment>
<protein>
    <submittedName>
        <fullName evidence="1">Uncharacterized protein</fullName>
    </submittedName>
</protein>
<reference evidence="1 2" key="1">
    <citation type="journal article" date="2019" name="Sci. Rep.">
        <title>Orb-weaving spider Araneus ventricosus genome elucidates the spidroin gene catalogue.</title>
        <authorList>
            <person name="Kono N."/>
            <person name="Nakamura H."/>
            <person name="Ohtoshi R."/>
            <person name="Moran D.A.P."/>
            <person name="Shinohara A."/>
            <person name="Yoshida Y."/>
            <person name="Fujiwara M."/>
            <person name="Mori M."/>
            <person name="Tomita M."/>
            <person name="Arakawa K."/>
        </authorList>
    </citation>
    <scope>NUCLEOTIDE SEQUENCE [LARGE SCALE GENOMIC DNA]</scope>
</reference>
<accession>A0A4Y2LB99</accession>